<gene>
    <name evidence="6" type="ORF">DS909_07140</name>
</gene>
<dbReference type="OrthoDB" id="9807246at2"/>
<evidence type="ECO:0000256" key="2">
    <source>
        <dbReference type="ARBA" id="ARBA00022723"/>
    </source>
</evidence>
<dbReference type="PANTHER" id="PTHR33337">
    <property type="entry name" value="GFA DOMAIN-CONTAINING PROTEIN"/>
    <property type="match status" value="1"/>
</dbReference>
<dbReference type="SUPFAM" id="SSF51316">
    <property type="entry name" value="Mss4-like"/>
    <property type="match status" value="1"/>
</dbReference>
<name>A0A366X7G5_9RHOB</name>
<accession>A0A366X7G5</accession>
<dbReference type="EMBL" id="QOCE01000017">
    <property type="protein sequence ID" value="RBW57915.1"/>
    <property type="molecule type" value="Genomic_DNA"/>
</dbReference>
<dbReference type="Proteomes" id="UP000252706">
    <property type="component" value="Unassembled WGS sequence"/>
</dbReference>
<dbReference type="Gene3D" id="3.90.1590.10">
    <property type="entry name" value="glutathione-dependent formaldehyde- activating enzyme (gfa)"/>
    <property type="match status" value="1"/>
</dbReference>
<keyword evidence="2" id="KW-0479">Metal-binding</keyword>
<dbReference type="AlphaFoldDB" id="A0A366X7G5"/>
<dbReference type="InterPro" id="IPR006913">
    <property type="entry name" value="CENP-V/GFA"/>
</dbReference>
<keyword evidence="3" id="KW-0862">Zinc</keyword>
<sequence>MVELNGRCLCGAVTWHYNGPRGRNLVCHCESCQRATSAPFAAFVGLDPNNLTWSGKINHYESSPKTWRGFCPACGSRLYFKSAKWPGEIHLHSSTLDDRAAYQPDQEVVCEERIGWLDHLPDIPKHNSFGASPEPKD</sequence>
<dbReference type="GO" id="GO:0046872">
    <property type="term" value="F:metal ion binding"/>
    <property type="evidence" value="ECO:0007669"/>
    <property type="project" value="UniProtKB-KW"/>
</dbReference>
<evidence type="ECO:0000313" key="6">
    <source>
        <dbReference type="EMBL" id="RBW57915.1"/>
    </source>
</evidence>
<dbReference type="PANTHER" id="PTHR33337:SF40">
    <property type="entry name" value="CENP-V_GFA DOMAIN-CONTAINING PROTEIN-RELATED"/>
    <property type="match status" value="1"/>
</dbReference>
<comment type="caution">
    <text evidence="6">The sequence shown here is derived from an EMBL/GenBank/DDBJ whole genome shotgun (WGS) entry which is preliminary data.</text>
</comment>
<dbReference type="Pfam" id="PF04828">
    <property type="entry name" value="GFA"/>
    <property type="match status" value="1"/>
</dbReference>
<dbReference type="RefSeq" id="WP_113822774.1">
    <property type="nucleotide sequence ID" value="NZ_QOCE01000017.1"/>
</dbReference>
<reference evidence="6 7" key="1">
    <citation type="submission" date="2018-07" db="EMBL/GenBank/DDBJ databases">
        <title>Modular assembly of carbohydrate-degrading microbial communities in the ocean.</title>
        <authorList>
            <person name="Enke T.N."/>
            <person name="Datta M.S."/>
            <person name="Schwartzman J.A."/>
            <person name="Cermak N."/>
            <person name="Schmitz D.A."/>
            <person name="Barrere J."/>
            <person name="Cordero O.X."/>
        </authorList>
    </citation>
    <scope>NUCLEOTIDE SEQUENCE [LARGE SCALE GENOMIC DNA]</scope>
    <source>
        <strain evidence="6 7">C3M10</strain>
    </source>
</reference>
<dbReference type="PROSITE" id="PS51891">
    <property type="entry name" value="CENP_V_GFA"/>
    <property type="match status" value="1"/>
</dbReference>
<evidence type="ECO:0000313" key="7">
    <source>
        <dbReference type="Proteomes" id="UP000252706"/>
    </source>
</evidence>
<protein>
    <submittedName>
        <fullName evidence="6">GFA family protein</fullName>
    </submittedName>
</protein>
<comment type="similarity">
    <text evidence="1">Belongs to the Gfa family.</text>
</comment>
<evidence type="ECO:0000256" key="1">
    <source>
        <dbReference type="ARBA" id="ARBA00005495"/>
    </source>
</evidence>
<organism evidence="6 7">
    <name type="scientific">Phaeobacter gallaeciensis</name>
    <dbReference type="NCBI Taxonomy" id="60890"/>
    <lineage>
        <taxon>Bacteria</taxon>
        <taxon>Pseudomonadati</taxon>
        <taxon>Pseudomonadota</taxon>
        <taxon>Alphaproteobacteria</taxon>
        <taxon>Rhodobacterales</taxon>
        <taxon>Roseobacteraceae</taxon>
        <taxon>Phaeobacter</taxon>
    </lineage>
</organism>
<dbReference type="InterPro" id="IPR011057">
    <property type="entry name" value="Mss4-like_sf"/>
</dbReference>
<evidence type="ECO:0000256" key="4">
    <source>
        <dbReference type="ARBA" id="ARBA00023239"/>
    </source>
</evidence>
<proteinExistence type="inferred from homology"/>
<keyword evidence="4" id="KW-0456">Lyase</keyword>
<feature type="domain" description="CENP-V/GFA" evidence="5">
    <location>
        <begin position="4"/>
        <end position="103"/>
    </location>
</feature>
<evidence type="ECO:0000259" key="5">
    <source>
        <dbReference type="PROSITE" id="PS51891"/>
    </source>
</evidence>
<evidence type="ECO:0000256" key="3">
    <source>
        <dbReference type="ARBA" id="ARBA00022833"/>
    </source>
</evidence>
<dbReference type="GO" id="GO:0016846">
    <property type="term" value="F:carbon-sulfur lyase activity"/>
    <property type="evidence" value="ECO:0007669"/>
    <property type="project" value="InterPro"/>
</dbReference>